<dbReference type="EMBL" id="JBBKAM010000002">
    <property type="protein sequence ID" value="MEJ8641233.1"/>
    <property type="molecule type" value="Genomic_DNA"/>
</dbReference>
<evidence type="ECO:0000313" key="2">
    <source>
        <dbReference type="EMBL" id="MEJ8641233.1"/>
    </source>
</evidence>
<dbReference type="Proteomes" id="UP001382904">
    <property type="component" value="Unassembled WGS sequence"/>
</dbReference>
<feature type="transmembrane region" description="Helical" evidence="1">
    <location>
        <begin position="74"/>
        <end position="93"/>
    </location>
</feature>
<reference evidence="2 3" key="1">
    <citation type="submission" date="2024-03" db="EMBL/GenBank/DDBJ databases">
        <title>Novel Streptomyces species of biotechnological and ecological value are a feature of Machair soil.</title>
        <authorList>
            <person name="Prole J.R."/>
            <person name="Goodfellow M."/>
            <person name="Allenby N."/>
            <person name="Ward A.C."/>
        </authorList>
    </citation>
    <scope>NUCLEOTIDE SEQUENCE [LARGE SCALE GENOMIC DNA]</scope>
    <source>
        <strain evidence="2 3">MS1.HAVA.3</strain>
    </source>
</reference>
<feature type="transmembrane region" description="Helical" evidence="1">
    <location>
        <begin position="194"/>
        <end position="217"/>
    </location>
</feature>
<keyword evidence="1" id="KW-0472">Membrane</keyword>
<proteinExistence type="predicted"/>
<name>A0ABU8U026_9ACTN</name>
<sequence>MRLTAPAGTAPTVYRIEDVSEAAATAFARAVSAVLPPAAEGAAAVDGSTLVTTHAAERASETPREAFGRRVRRFAWGSVLAVVVMSVVVSVAVHPIMMIFVWILGAVAFPFAGAAVLLTPSVVERWRLPRHGITVIADYAHSAAEPNLYLYGDLDGNTRTYYDTSGSLRIEISFDPSDPGTVVRADGRGRWWQTILLLCTGGIALIALIGFLATPFMEI</sequence>
<feature type="transmembrane region" description="Helical" evidence="1">
    <location>
        <begin position="99"/>
        <end position="123"/>
    </location>
</feature>
<comment type="caution">
    <text evidence="2">The sequence shown here is derived from an EMBL/GenBank/DDBJ whole genome shotgun (WGS) entry which is preliminary data.</text>
</comment>
<gene>
    <name evidence="2" type="ORF">WKI68_06570</name>
</gene>
<keyword evidence="1" id="KW-0812">Transmembrane</keyword>
<protein>
    <recommendedName>
        <fullName evidence="4">DUF3592 domain-containing protein</fullName>
    </recommendedName>
</protein>
<evidence type="ECO:0008006" key="4">
    <source>
        <dbReference type="Google" id="ProtNLM"/>
    </source>
</evidence>
<evidence type="ECO:0000313" key="3">
    <source>
        <dbReference type="Proteomes" id="UP001382904"/>
    </source>
</evidence>
<keyword evidence="3" id="KW-1185">Reference proteome</keyword>
<organism evidence="2 3">
    <name type="scientific">Streptomyces caledonius</name>
    <dbReference type="NCBI Taxonomy" id="3134107"/>
    <lineage>
        <taxon>Bacteria</taxon>
        <taxon>Bacillati</taxon>
        <taxon>Actinomycetota</taxon>
        <taxon>Actinomycetes</taxon>
        <taxon>Kitasatosporales</taxon>
        <taxon>Streptomycetaceae</taxon>
        <taxon>Streptomyces</taxon>
    </lineage>
</organism>
<accession>A0ABU8U026</accession>
<evidence type="ECO:0000256" key="1">
    <source>
        <dbReference type="SAM" id="Phobius"/>
    </source>
</evidence>
<keyword evidence="1" id="KW-1133">Transmembrane helix</keyword>